<evidence type="ECO:0000313" key="2">
    <source>
        <dbReference type="EMBL" id="KAL0920186.1"/>
    </source>
</evidence>
<reference evidence="2 3" key="1">
    <citation type="journal article" date="2024" name="Plant Biotechnol. J.">
        <title>Dendrobium thyrsiflorum genome and its molecular insights into genes involved in important horticultural traits.</title>
        <authorList>
            <person name="Chen B."/>
            <person name="Wang J.Y."/>
            <person name="Zheng P.J."/>
            <person name="Li K.L."/>
            <person name="Liang Y.M."/>
            <person name="Chen X.F."/>
            <person name="Zhang C."/>
            <person name="Zhao X."/>
            <person name="He X."/>
            <person name="Zhang G.Q."/>
            <person name="Liu Z.J."/>
            <person name="Xu Q."/>
        </authorList>
    </citation>
    <scope>NUCLEOTIDE SEQUENCE [LARGE SCALE GENOMIC DNA]</scope>
    <source>
        <strain evidence="2">GZMU011</strain>
    </source>
</reference>
<organism evidence="2 3">
    <name type="scientific">Dendrobium thyrsiflorum</name>
    <name type="common">Pinecone-like raceme dendrobium</name>
    <name type="synonym">Orchid</name>
    <dbReference type="NCBI Taxonomy" id="117978"/>
    <lineage>
        <taxon>Eukaryota</taxon>
        <taxon>Viridiplantae</taxon>
        <taxon>Streptophyta</taxon>
        <taxon>Embryophyta</taxon>
        <taxon>Tracheophyta</taxon>
        <taxon>Spermatophyta</taxon>
        <taxon>Magnoliopsida</taxon>
        <taxon>Liliopsida</taxon>
        <taxon>Asparagales</taxon>
        <taxon>Orchidaceae</taxon>
        <taxon>Epidendroideae</taxon>
        <taxon>Malaxideae</taxon>
        <taxon>Dendrobiinae</taxon>
        <taxon>Dendrobium</taxon>
    </lineage>
</organism>
<dbReference type="InterPro" id="IPR025558">
    <property type="entry name" value="DUF4283"/>
</dbReference>
<dbReference type="EMBL" id="JANQDX010000008">
    <property type="protein sequence ID" value="KAL0920186.1"/>
    <property type="molecule type" value="Genomic_DNA"/>
</dbReference>
<protein>
    <recommendedName>
        <fullName evidence="1">DUF4283 domain-containing protein</fullName>
    </recommendedName>
</protein>
<feature type="domain" description="DUF4283" evidence="1">
    <location>
        <begin position="236"/>
        <end position="314"/>
    </location>
</feature>
<comment type="caution">
    <text evidence="2">The sequence shown here is derived from an EMBL/GenBank/DDBJ whole genome shotgun (WGS) entry which is preliminary data.</text>
</comment>
<proteinExistence type="predicted"/>
<gene>
    <name evidence="2" type="ORF">M5K25_009304</name>
</gene>
<evidence type="ECO:0000313" key="3">
    <source>
        <dbReference type="Proteomes" id="UP001552299"/>
    </source>
</evidence>
<dbReference type="InterPro" id="IPR040256">
    <property type="entry name" value="At4g02000-like"/>
</dbReference>
<keyword evidence="3" id="KW-1185">Reference proteome</keyword>
<sequence>MSLWQPESHFSWRKLEERALSLRGERVELEREKSLGEGVWGGFYTVAPASSHRSTSKSRFVLREVLKKKTILVSKDHVLCLLQEEEKEVKVTPPPALVEVHALGHRPSGRVLRAACSAAPTVGGWRRVAGAGSRGSSRARLCERAGARAVPLRPAALRSGWWRRFRLASLALLSASMAGSKLVDTGFLAGNSSSKSFRDALSGNCSSFLDLKISTHCGLPSLWISEAEVLSLALPFEFSLVGKFPSHRPSLEAIRKFFFNLKLKGEFSVTVFNAKNVLIKLADDLDYCRVFAHRSYFINNCYMRLIKWSPSFDVDVESPVVPIWVSFPNLRPHLFSPRILQGLGSITGRPLKIDQATSVGSRPSVARILVELDVSKQHPDKVWVCPDNLGYVQSVVLENVPPYCLHCKALGHSNADCVVLHPHLASAGFVPESAVEPVVVPLVSDVVAVDSTVQAPRGNDVQLEEVLASGAQLDVQANVDGLGPHVTALEGVSVSGDCLNLNVPVSVVGVEGAAPPEEDCRFVTWPLSDGDDPLSKSFEDPIFTVPISIAFRDVMDSHLSKDSEVIHGDWLHDENSPDDDSFFEDDLASQDNFDLSILQIVGADVIFKSAKRKKRKSKKKRG</sequence>
<accession>A0ABD0VC08</accession>
<dbReference type="PANTHER" id="PTHR31286">
    <property type="entry name" value="GLYCINE-RICH CELL WALL STRUCTURAL PROTEIN 1.8-LIKE"/>
    <property type="match status" value="1"/>
</dbReference>
<name>A0ABD0VC08_DENTH</name>
<dbReference type="PANTHER" id="PTHR31286:SF179">
    <property type="entry name" value="RNASE H TYPE-1 DOMAIN-CONTAINING PROTEIN"/>
    <property type="match status" value="1"/>
</dbReference>
<dbReference type="Pfam" id="PF14111">
    <property type="entry name" value="DUF4283"/>
    <property type="match status" value="1"/>
</dbReference>
<dbReference type="Proteomes" id="UP001552299">
    <property type="component" value="Unassembled WGS sequence"/>
</dbReference>
<evidence type="ECO:0000259" key="1">
    <source>
        <dbReference type="Pfam" id="PF14111"/>
    </source>
</evidence>
<dbReference type="AlphaFoldDB" id="A0ABD0VC08"/>